<evidence type="ECO:0008006" key="3">
    <source>
        <dbReference type="Google" id="ProtNLM"/>
    </source>
</evidence>
<dbReference type="PANTHER" id="PTHR37542:SF3">
    <property type="entry name" value="PRION-INHIBITION AND PROPAGATION HELO DOMAIN-CONTAINING PROTEIN"/>
    <property type="match status" value="1"/>
</dbReference>
<gene>
    <name evidence="1" type="ORF">OHK93_004613</name>
</gene>
<dbReference type="EMBL" id="JAPUFD010000021">
    <property type="protein sequence ID" value="MDI1492830.1"/>
    <property type="molecule type" value="Genomic_DNA"/>
</dbReference>
<dbReference type="InterPro" id="IPR011009">
    <property type="entry name" value="Kinase-like_dom_sf"/>
</dbReference>
<reference evidence="1" key="1">
    <citation type="journal article" date="2023" name="Genome Biol. Evol.">
        <title>First Whole Genome Sequence and Flow Cytometry Genome Size Data for the Lichen-Forming Fungus Ramalina farinacea (Ascomycota).</title>
        <authorList>
            <person name="Llewellyn T."/>
            <person name="Mian S."/>
            <person name="Hill R."/>
            <person name="Leitch I.J."/>
            <person name="Gaya E."/>
        </authorList>
    </citation>
    <scope>NUCLEOTIDE SEQUENCE</scope>
    <source>
        <strain evidence="1">LIQ254RAFAR</strain>
    </source>
</reference>
<organism evidence="1 2">
    <name type="scientific">Ramalina farinacea</name>
    <dbReference type="NCBI Taxonomy" id="258253"/>
    <lineage>
        <taxon>Eukaryota</taxon>
        <taxon>Fungi</taxon>
        <taxon>Dikarya</taxon>
        <taxon>Ascomycota</taxon>
        <taxon>Pezizomycotina</taxon>
        <taxon>Lecanoromycetes</taxon>
        <taxon>OSLEUM clade</taxon>
        <taxon>Lecanoromycetidae</taxon>
        <taxon>Lecanorales</taxon>
        <taxon>Lecanorineae</taxon>
        <taxon>Ramalinaceae</taxon>
        <taxon>Ramalina</taxon>
    </lineage>
</organism>
<dbReference type="Gene3D" id="1.10.510.10">
    <property type="entry name" value="Transferase(Phosphotransferase) domain 1"/>
    <property type="match status" value="1"/>
</dbReference>
<dbReference type="AlphaFoldDB" id="A0AA43QYW8"/>
<dbReference type="PANTHER" id="PTHR37542">
    <property type="entry name" value="HELO DOMAIN-CONTAINING PROTEIN-RELATED"/>
    <property type="match status" value="1"/>
</dbReference>
<evidence type="ECO:0000313" key="2">
    <source>
        <dbReference type="Proteomes" id="UP001161017"/>
    </source>
</evidence>
<evidence type="ECO:0000313" key="1">
    <source>
        <dbReference type="EMBL" id="MDI1492830.1"/>
    </source>
</evidence>
<name>A0AA43QYW8_9LECA</name>
<proteinExistence type="predicted"/>
<sequence length="757" mass="84802">MEAEALKTRLNSALELDNWKINNAYKSVSVLAIYWEDGDVPGFEEEARQITHFFEESFNFDVDVYAIPSDHCHRKLDIRINAFLDDHGHQDDLIIIHYGGHGDPDNDTDTAQERLSVWTAHREGGLTVDWSIIQPKFGQVDAQVLLLLDCCFAAQAARTNKKRIIPPNMELVAACAMGLKTRLPGNHSFTTNLIRQMRSALVGNGTVKVSEIVNSLAHRDSGYGQSPVHFTGLENGTICLEPFDSAPADENMARRELAWLTLRISLRDVVSENLISELIRWLKARPRRKVSKMTVEDLVQSTSSLHQFIHEDARAVDRGPKLCQLTPSGQQDVAVAWSVFKALLADLATRLQLAPSMMLRSAPGDSTAFDGARIMLGAGPDSLVALEHGFSSLQAAVQRGVMASPDLISSREALLQAVNANSTKELGLAPSLDLRLKAHFPPQAGLSLKTDHAPEPATAITSTPKGLAIEHLHDGTSILVEYKTYDQETLRKGDLERMQERLQNLAELLQTPLPADFHTLQCLRWFHQPEKERFGLVFKPPEGSLELVSLKELIDQPNLGRKPTLGQRFAIANYVGEALLKWHRSANWVHQGVSSHNIYCQKSGRGLEFDYSKPFLCGFEFARHISGISQDVHVEDFDMNVYRHPLRQGAPIEHHTKEHDLYSFGVLMWEIGAWKLINKCFDRDSRESISPRKMRKLIRSLMRKELGHNMGLAYEQAAIICLDDKFEVESDDKAGSNLSQAFEQKVLGRLRAGLMLD</sequence>
<protein>
    <recommendedName>
        <fullName evidence="3">Protein kinase domain-containing protein</fullName>
    </recommendedName>
</protein>
<comment type="caution">
    <text evidence="1">The sequence shown here is derived from an EMBL/GenBank/DDBJ whole genome shotgun (WGS) entry which is preliminary data.</text>
</comment>
<dbReference type="SUPFAM" id="SSF56112">
    <property type="entry name" value="Protein kinase-like (PK-like)"/>
    <property type="match status" value="1"/>
</dbReference>
<accession>A0AA43QYW8</accession>
<keyword evidence="2" id="KW-1185">Reference proteome</keyword>
<dbReference type="Proteomes" id="UP001161017">
    <property type="component" value="Unassembled WGS sequence"/>
</dbReference>
<dbReference type="Gene3D" id="3.40.50.1460">
    <property type="match status" value="1"/>
</dbReference>